<dbReference type="Gene3D" id="3.30.530.20">
    <property type="match status" value="1"/>
</dbReference>
<protein>
    <recommendedName>
        <fullName evidence="2">Activator of Hsp90 ATPase homologue 1/2-like C-terminal domain-containing protein</fullName>
    </recommendedName>
</protein>
<comment type="caution">
    <text evidence="3">The sequence shown here is derived from an EMBL/GenBank/DDBJ whole genome shotgun (WGS) entry which is preliminary data.</text>
</comment>
<dbReference type="CDD" id="cd07814">
    <property type="entry name" value="SRPBCC_CalC_Aha1-like"/>
    <property type="match status" value="1"/>
</dbReference>
<proteinExistence type="inferred from homology"/>
<sequence length="163" mass="18192">MNHHASKQELVITRVFDYPVDLVWDAWTDPSLVMKWWGPAHFSSPSCKIDLREGGSYLFCMRAPESFGGQDYYSAGVYKRIVPQQRLEFTQILSDAEGNAVKPSDVGMPEDFPAVVDFVIDFISKGDQTELIIRESNWSPGPMADNAVTGMNQSLDKLAASLV</sequence>
<name>A0A1R1F1G9_9BACL</name>
<dbReference type="EMBL" id="MRTP01000001">
    <property type="protein sequence ID" value="OMF57943.1"/>
    <property type="molecule type" value="Genomic_DNA"/>
</dbReference>
<accession>A0A1R1F1G9</accession>
<organism evidence="3 4">
    <name type="scientific">Paenibacillus rhizosphaerae</name>
    <dbReference type="NCBI Taxonomy" id="297318"/>
    <lineage>
        <taxon>Bacteria</taxon>
        <taxon>Bacillati</taxon>
        <taxon>Bacillota</taxon>
        <taxon>Bacilli</taxon>
        <taxon>Bacillales</taxon>
        <taxon>Paenibacillaceae</taxon>
        <taxon>Paenibacillus</taxon>
    </lineage>
</organism>
<dbReference type="RefSeq" id="WP_076166777.1">
    <property type="nucleotide sequence ID" value="NZ_MRTP01000001.1"/>
</dbReference>
<dbReference type="SUPFAM" id="SSF55961">
    <property type="entry name" value="Bet v1-like"/>
    <property type="match status" value="1"/>
</dbReference>
<feature type="domain" description="Activator of Hsp90 ATPase homologue 1/2-like C-terminal" evidence="2">
    <location>
        <begin position="17"/>
        <end position="160"/>
    </location>
</feature>
<evidence type="ECO:0000313" key="3">
    <source>
        <dbReference type="EMBL" id="OMF57943.1"/>
    </source>
</evidence>
<evidence type="ECO:0000259" key="2">
    <source>
        <dbReference type="Pfam" id="PF08327"/>
    </source>
</evidence>
<evidence type="ECO:0000256" key="1">
    <source>
        <dbReference type="ARBA" id="ARBA00006817"/>
    </source>
</evidence>
<evidence type="ECO:0000313" key="4">
    <source>
        <dbReference type="Proteomes" id="UP000187172"/>
    </source>
</evidence>
<dbReference type="STRING" id="297318.BK138_05035"/>
<dbReference type="InterPro" id="IPR023393">
    <property type="entry name" value="START-like_dom_sf"/>
</dbReference>
<dbReference type="InterPro" id="IPR013538">
    <property type="entry name" value="ASHA1/2-like_C"/>
</dbReference>
<dbReference type="Proteomes" id="UP000187172">
    <property type="component" value="Unassembled WGS sequence"/>
</dbReference>
<comment type="similarity">
    <text evidence="1">Belongs to the AHA1 family.</text>
</comment>
<keyword evidence="4" id="KW-1185">Reference proteome</keyword>
<gene>
    <name evidence="3" type="ORF">BK138_05035</name>
</gene>
<dbReference type="AlphaFoldDB" id="A0A1R1F1G9"/>
<reference evidence="3 4" key="1">
    <citation type="submission" date="2016-11" db="EMBL/GenBank/DDBJ databases">
        <title>Paenibacillus species isolates.</title>
        <authorList>
            <person name="Beno S.M."/>
        </authorList>
    </citation>
    <scope>NUCLEOTIDE SEQUENCE [LARGE SCALE GENOMIC DNA]</scope>
    <source>
        <strain evidence="3 4">FSL R5-0378</strain>
    </source>
</reference>
<dbReference type="Pfam" id="PF08327">
    <property type="entry name" value="AHSA1"/>
    <property type="match status" value="1"/>
</dbReference>